<dbReference type="InterPro" id="IPR034904">
    <property type="entry name" value="FSCA_dom_sf"/>
</dbReference>
<dbReference type="Pfam" id="PF01883">
    <property type="entry name" value="FeS_assembly_P"/>
    <property type="match status" value="1"/>
</dbReference>
<dbReference type="PANTHER" id="PTHR42831">
    <property type="entry name" value="FE-S PROTEIN MATURATION AUXILIARY FACTOR YITW"/>
    <property type="match status" value="1"/>
</dbReference>
<evidence type="ECO:0000259" key="1">
    <source>
        <dbReference type="Pfam" id="PF01883"/>
    </source>
</evidence>
<dbReference type="NCBIfam" id="TIGR02945">
    <property type="entry name" value="SUF_assoc"/>
    <property type="match status" value="1"/>
</dbReference>
<dbReference type="AlphaFoldDB" id="A0A383EM50"/>
<reference evidence="2" key="1">
    <citation type="submission" date="2018-05" db="EMBL/GenBank/DDBJ databases">
        <authorList>
            <person name="Lanie J.A."/>
            <person name="Ng W.-L."/>
            <person name="Kazmierczak K.M."/>
            <person name="Andrzejewski T.M."/>
            <person name="Davidsen T.M."/>
            <person name="Wayne K.J."/>
            <person name="Tettelin H."/>
            <person name="Glass J.I."/>
            <person name="Rusch D."/>
            <person name="Podicherti R."/>
            <person name="Tsui H.-C.T."/>
            <person name="Winkler M.E."/>
        </authorList>
    </citation>
    <scope>NUCLEOTIDE SEQUENCE</scope>
</reference>
<feature type="domain" description="MIP18 family-like" evidence="1">
    <location>
        <begin position="8"/>
        <end position="80"/>
    </location>
</feature>
<dbReference type="Gene3D" id="3.30.300.130">
    <property type="entry name" value="Fe-S cluster assembly (FSCA)"/>
    <property type="match status" value="1"/>
</dbReference>
<organism evidence="2">
    <name type="scientific">marine metagenome</name>
    <dbReference type="NCBI Taxonomy" id="408172"/>
    <lineage>
        <taxon>unclassified sequences</taxon>
        <taxon>metagenomes</taxon>
        <taxon>ecological metagenomes</taxon>
    </lineage>
</organism>
<gene>
    <name evidence="2" type="ORF">METZ01_LOCUS510189</name>
</gene>
<accession>A0A383EM50</accession>
<name>A0A383EM50_9ZZZZ</name>
<protein>
    <recommendedName>
        <fullName evidence="1">MIP18 family-like domain-containing protein</fullName>
    </recommendedName>
</protein>
<sequence length="103" mass="11394">MDNSTITDDIVEVIKTCYDPEIPVNIYEMGLIYNIKVEPTGEADIKMTLTSPNCPAAQSLPAEVEEKVKGVEGVTDATIEIVWEPTWNMDMMSEEAKLTLGLD</sequence>
<dbReference type="InterPro" id="IPR014291">
    <property type="entry name" value="SUF_FeS_clus_asmbl-assoc"/>
</dbReference>
<dbReference type="PANTHER" id="PTHR42831:SF1">
    <property type="entry name" value="FE-S PROTEIN MATURATION AUXILIARY FACTOR YITW"/>
    <property type="match status" value="1"/>
</dbReference>
<evidence type="ECO:0000313" key="2">
    <source>
        <dbReference type="EMBL" id="SVE57335.1"/>
    </source>
</evidence>
<dbReference type="SUPFAM" id="SSF117916">
    <property type="entry name" value="Fe-S cluster assembly (FSCA) domain-like"/>
    <property type="match status" value="1"/>
</dbReference>
<proteinExistence type="predicted"/>
<dbReference type="InterPro" id="IPR052339">
    <property type="entry name" value="Fe-S_Maturation_MIP18"/>
</dbReference>
<dbReference type="EMBL" id="UINC01226728">
    <property type="protein sequence ID" value="SVE57335.1"/>
    <property type="molecule type" value="Genomic_DNA"/>
</dbReference>
<dbReference type="InterPro" id="IPR002744">
    <property type="entry name" value="MIP18-like"/>
</dbReference>